<keyword evidence="4" id="KW-0964">Secreted</keyword>
<dbReference type="SUPFAM" id="SSF68906">
    <property type="entry name" value="SAP domain"/>
    <property type="match status" value="1"/>
</dbReference>
<name>A0AAV0U700_HYABA</name>
<organism evidence="11 12">
    <name type="scientific">Hyaloperonospora brassicae</name>
    <name type="common">Brassica downy mildew</name>
    <name type="synonym">Peronospora brassicae</name>
    <dbReference type="NCBI Taxonomy" id="162125"/>
    <lineage>
        <taxon>Eukaryota</taxon>
        <taxon>Sar</taxon>
        <taxon>Stramenopiles</taxon>
        <taxon>Oomycota</taxon>
        <taxon>Peronosporomycetes</taxon>
        <taxon>Peronosporales</taxon>
        <taxon>Peronosporaceae</taxon>
        <taxon>Hyaloperonospora</taxon>
    </lineage>
</organism>
<proteinExistence type="inferred from homology"/>
<evidence type="ECO:0000256" key="2">
    <source>
        <dbReference type="ARBA" id="ARBA00005617"/>
    </source>
</evidence>
<evidence type="ECO:0000256" key="3">
    <source>
        <dbReference type="ARBA" id="ARBA00014267"/>
    </source>
</evidence>
<feature type="chain" id="PRO_5043393034" description="Mesencephalic astrocyte-derived neurotrophic factor homolog" evidence="8">
    <location>
        <begin position="23"/>
        <end position="172"/>
    </location>
</feature>
<gene>
    <name evidence="11" type="ORF">HBR001_LOCUS5554</name>
</gene>
<evidence type="ECO:0000256" key="7">
    <source>
        <dbReference type="ARBA" id="ARBA00032923"/>
    </source>
</evidence>
<evidence type="ECO:0000313" key="12">
    <source>
        <dbReference type="Proteomes" id="UP001162031"/>
    </source>
</evidence>
<evidence type="ECO:0000256" key="8">
    <source>
        <dbReference type="SAM" id="SignalP"/>
    </source>
</evidence>
<dbReference type="Pfam" id="PF20145">
    <property type="entry name" value="ARMET_N"/>
    <property type="match status" value="1"/>
</dbReference>
<evidence type="ECO:0000256" key="5">
    <source>
        <dbReference type="ARBA" id="ARBA00022729"/>
    </source>
</evidence>
<reference evidence="11" key="1">
    <citation type="submission" date="2022-12" db="EMBL/GenBank/DDBJ databases">
        <authorList>
            <person name="Webb A."/>
        </authorList>
    </citation>
    <scope>NUCLEOTIDE SEQUENCE</scope>
    <source>
        <strain evidence="11">Hp1</strain>
    </source>
</reference>
<dbReference type="Gene3D" id="1.10.225.10">
    <property type="entry name" value="Saposin-like"/>
    <property type="match status" value="1"/>
</dbReference>
<dbReference type="InterPro" id="IPR045332">
    <property type="entry name" value="ARMET_N"/>
</dbReference>
<keyword evidence="6" id="KW-1015">Disulfide bond</keyword>
<feature type="signal peptide" evidence="8">
    <location>
        <begin position="1"/>
        <end position="22"/>
    </location>
</feature>
<comment type="caution">
    <text evidence="11">The sequence shown here is derived from an EMBL/GenBank/DDBJ whole genome shotgun (WGS) entry which is preliminary data.</text>
</comment>
<dbReference type="PANTHER" id="PTHR12990">
    <property type="entry name" value="ARMET-LIKE PROTEIN"/>
    <property type="match status" value="1"/>
</dbReference>
<evidence type="ECO:0000259" key="10">
    <source>
        <dbReference type="Pfam" id="PF20145"/>
    </source>
</evidence>
<dbReference type="Proteomes" id="UP001162031">
    <property type="component" value="Unassembled WGS sequence"/>
</dbReference>
<comment type="subcellular location">
    <subcellularLocation>
        <location evidence="1">Secreted</location>
    </subcellularLocation>
</comment>
<evidence type="ECO:0000313" key="11">
    <source>
        <dbReference type="EMBL" id="CAI5732554.1"/>
    </source>
</evidence>
<evidence type="ECO:0000256" key="1">
    <source>
        <dbReference type="ARBA" id="ARBA00004613"/>
    </source>
</evidence>
<dbReference type="Gene3D" id="1.10.720.30">
    <property type="entry name" value="SAP domain"/>
    <property type="match status" value="1"/>
</dbReference>
<evidence type="ECO:0000256" key="6">
    <source>
        <dbReference type="ARBA" id="ARBA00023157"/>
    </source>
</evidence>
<dbReference type="AlphaFoldDB" id="A0AAV0U700"/>
<dbReference type="InterPro" id="IPR045333">
    <property type="entry name" value="ARMET-like"/>
</dbReference>
<sequence>MWSSKRLALVALVALAFRSTSAVQSTDEKECEVCVKVINDLKSTYKQLKSESPGKKEQEVAELAVTKQCGKKLNRKDNKLCYNLEPMKSDVARQVVMNKESLKVCKYLEHKNPDFCSMRYPVKTDANTDYSKMRVKQLRKILGDRGVECVGCVEKADFIAKIKETESTHSEL</sequence>
<dbReference type="InterPro" id="IPR036361">
    <property type="entry name" value="SAP_dom_sf"/>
</dbReference>
<evidence type="ECO:0000256" key="4">
    <source>
        <dbReference type="ARBA" id="ARBA00022525"/>
    </source>
</evidence>
<dbReference type="Pfam" id="PF10208">
    <property type="entry name" value="ARMET_C"/>
    <property type="match status" value="1"/>
</dbReference>
<dbReference type="EMBL" id="CANTFL010001180">
    <property type="protein sequence ID" value="CAI5732554.1"/>
    <property type="molecule type" value="Genomic_DNA"/>
</dbReference>
<comment type="similarity">
    <text evidence="2">Belongs to the ARMET family.</text>
</comment>
<keyword evidence="5 8" id="KW-0732">Signal</keyword>
<feature type="domain" description="ARMET C-terminal" evidence="9">
    <location>
        <begin position="128"/>
        <end position="167"/>
    </location>
</feature>
<protein>
    <recommendedName>
        <fullName evidence="3">Mesencephalic astrocyte-derived neurotrophic factor homolog</fullName>
    </recommendedName>
    <alternativeName>
        <fullName evidence="7">MANF/CDNF-like protein</fullName>
    </alternativeName>
</protein>
<dbReference type="PANTHER" id="PTHR12990:SF5">
    <property type="entry name" value="MESENCEPHALIC ASTROCYTE-DERIVED NEUROTROPHIC FACTOR HOMOLOG"/>
    <property type="match status" value="1"/>
</dbReference>
<evidence type="ECO:0000259" key="9">
    <source>
        <dbReference type="Pfam" id="PF10208"/>
    </source>
</evidence>
<accession>A0AAV0U700</accession>
<dbReference type="GO" id="GO:0005576">
    <property type="term" value="C:extracellular region"/>
    <property type="evidence" value="ECO:0007669"/>
    <property type="project" value="UniProtKB-SubCell"/>
</dbReference>
<keyword evidence="12" id="KW-1185">Reference proteome</keyword>
<feature type="domain" description="ARMET N-terminal" evidence="10">
    <location>
        <begin position="30"/>
        <end position="121"/>
    </location>
</feature>
<dbReference type="InterPro" id="IPR019345">
    <property type="entry name" value="ARMET_C"/>
</dbReference>